<dbReference type="OrthoDB" id="9758061at2"/>
<evidence type="ECO:0000256" key="13">
    <source>
        <dbReference type="ARBA" id="ARBA00023014"/>
    </source>
</evidence>
<feature type="binding site" evidence="18">
    <location>
        <position position="796"/>
    </location>
    <ligand>
        <name>substrate</name>
    </ligand>
</feature>
<dbReference type="PANTHER" id="PTHR43160:SF4">
    <property type="entry name" value="ACONITATE HYDRATASE B"/>
    <property type="match status" value="1"/>
</dbReference>
<sequence length="861" mass="92655">MLEAYRKAAAEREALGIPALPLTAQQTAELVELLKNPPAGEGEFLVDLLANRIPPGVDDASKVKASFLAAVAEGSVQSPLVSPEFAAKLLGTMLGGYNIHPLIELLDNEQLAPVAAEGLKHTLLMFDAFHDVQEKAEKGNAHAQAVLQSWADAEWFTSREKVPEKITVTVFKVDGETNTDDLSPAPDAWSRPDIPLHALAMLKNPREGIVPDKAGEIGPIKLLEELKAKGHPVAYVGDVVGTGSSRKSATNSVIWHTGLDIPYVPNKRYGGVCLGGKIAPIFFNTQEDSGALPIEVDVSALKMGDVVDILPYEGKIVKNGETVAEFELKSQVLLDEVQAGGRINLIIGRGLTAKAREALGLPASEVFRLPQAPAESKAGFTLAQKMVGRACGLPEGQGVRPGTYCEPRMTTVGSQDTTGPMTRDELKDLACLGFSADLVMQSFCHTAAYPKPVDVKTHKELPEFIATRGGVSLRPGDGVIHSWLNRLLLPDTVGTGGDSHTRFPLGISFPAGSGLVAFAAATGVMPLDMPESVLVRFSGSLQPGVTLRDLVNAIPLYAIKQGLLTVAKAGKKNIFSGRILEIEGLPDLKVEQAFELSDASAERSAAGCTVKLNQEPIIEYMKSNIVLMKNMIADNYADARTLERRIKAMEAWLANPQLLEADADAEYAAVIEINMDDIKEPIIACPNDPDDVCFMSERSGTVIDEVFIGSCMTNIGHFRAASKLLEGKTDTPVRLWIAPPTKMDAKQLSDEGHYGVLGRAGARMEMPGCSLCMGNQAQVREGATVMSTSTRNFPNRLGKNTFVYLGSAELAAICSKLGKIPTVEEYQANIGIINEQGEQIYRYMNFNEIDSYNEVAEKVNV</sequence>
<evidence type="ECO:0000256" key="7">
    <source>
        <dbReference type="ARBA" id="ARBA00019379"/>
    </source>
</evidence>
<dbReference type="NCBIfam" id="NF006690">
    <property type="entry name" value="PRK09238.1"/>
    <property type="match status" value="1"/>
</dbReference>
<keyword evidence="11" id="KW-0694">RNA-binding</keyword>
<evidence type="ECO:0000256" key="10">
    <source>
        <dbReference type="ARBA" id="ARBA00022723"/>
    </source>
</evidence>
<feature type="binding site" evidence="18">
    <location>
        <begin position="415"/>
        <end position="417"/>
    </location>
    <ligand>
        <name>substrate</name>
    </ligand>
</feature>
<dbReference type="RefSeq" id="WP_124793709.1">
    <property type="nucleotide sequence ID" value="NZ_CAMIGD010000045.1"/>
</dbReference>
<comment type="similarity">
    <text evidence="4 16">Belongs to the aconitase/IPM isomerase family.</text>
</comment>
<dbReference type="GO" id="GO:0046872">
    <property type="term" value="F:metal ion binding"/>
    <property type="evidence" value="ECO:0007669"/>
    <property type="project" value="UniProtKB-KW"/>
</dbReference>
<comment type="pathway">
    <text evidence="2 16">Carbohydrate metabolism; tricarboxylic acid cycle; isocitrate from oxaloacetate: step 2/2.</text>
</comment>
<dbReference type="SUPFAM" id="SSF74778">
    <property type="entry name" value="Aconitase B, N-terminal domain"/>
    <property type="match status" value="1"/>
</dbReference>
<evidence type="ECO:0000256" key="4">
    <source>
        <dbReference type="ARBA" id="ARBA00007185"/>
    </source>
</evidence>
<dbReference type="EMBL" id="RQYC01000001">
    <property type="protein sequence ID" value="RRD91505.1"/>
    <property type="molecule type" value="Genomic_DNA"/>
</dbReference>
<evidence type="ECO:0000256" key="6">
    <source>
        <dbReference type="ARBA" id="ARBA00013250"/>
    </source>
</evidence>
<dbReference type="GO" id="GO:0047456">
    <property type="term" value="F:2-methylisocitrate dehydratase activity"/>
    <property type="evidence" value="ECO:0007669"/>
    <property type="project" value="UniProtKB-EC"/>
</dbReference>
<dbReference type="AlphaFoldDB" id="A0A3P2A927"/>
<dbReference type="InterPro" id="IPR015928">
    <property type="entry name" value="Aconitase/3IPM_dehydase_swvl"/>
</dbReference>
<evidence type="ECO:0000256" key="11">
    <source>
        <dbReference type="ARBA" id="ARBA00022884"/>
    </source>
</evidence>
<keyword evidence="23" id="KW-1185">Reference proteome</keyword>
<dbReference type="InterPro" id="IPR036288">
    <property type="entry name" value="Aconitase_B_HEAT-like_dom_sf"/>
</dbReference>
<evidence type="ECO:0000256" key="2">
    <source>
        <dbReference type="ARBA" id="ARBA00004717"/>
    </source>
</evidence>
<evidence type="ECO:0000259" key="19">
    <source>
        <dbReference type="Pfam" id="PF00330"/>
    </source>
</evidence>
<dbReference type="STRING" id="1121352.GCA_000620925_00613"/>
<keyword evidence="12 17" id="KW-0408">Iron</keyword>
<dbReference type="GO" id="GO:0051539">
    <property type="term" value="F:4 iron, 4 sulfur cluster binding"/>
    <property type="evidence" value="ECO:0007669"/>
    <property type="project" value="UniProtKB-KW"/>
</dbReference>
<evidence type="ECO:0000256" key="17">
    <source>
        <dbReference type="PIRSR" id="PIRSR036687-1"/>
    </source>
</evidence>
<evidence type="ECO:0000256" key="16">
    <source>
        <dbReference type="PIRNR" id="PIRNR036687"/>
    </source>
</evidence>
<keyword evidence="13 17" id="KW-0411">Iron-sulfur</keyword>
<dbReference type="Pfam" id="PF00330">
    <property type="entry name" value="Aconitase"/>
    <property type="match status" value="1"/>
</dbReference>
<evidence type="ECO:0000256" key="12">
    <source>
        <dbReference type="ARBA" id="ARBA00023004"/>
    </source>
</evidence>
<dbReference type="EC" id="4.2.1.99" evidence="6 16"/>
<evidence type="ECO:0000256" key="18">
    <source>
        <dbReference type="PIRSR" id="PIRSR036687-2"/>
    </source>
</evidence>
<dbReference type="InterPro" id="IPR015931">
    <property type="entry name" value="Acnase/IPM_dHydase_lsu_aba_1/3"/>
</dbReference>
<dbReference type="Proteomes" id="UP000269923">
    <property type="component" value="Unassembled WGS sequence"/>
</dbReference>
<feature type="binding site" evidence="17">
    <location>
        <position position="769"/>
    </location>
    <ligand>
        <name>[4Fe-4S] cluster</name>
        <dbReference type="ChEBI" id="CHEBI:49883"/>
    </ligand>
</feature>
<evidence type="ECO:0000256" key="8">
    <source>
        <dbReference type="ARBA" id="ARBA00022485"/>
    </source>
</evidence>
<dbReference type="Gene3D" id="3.40.1060.10">
    <property type="entry name" value="Aconitase, Domain 2"/>
    <property type="match status" value="1"/>
</dbReference>
<dbReference type="Gene3D" id="1.25.40.310">
    <property type="entry name" value="Aconitate B, HEAT-like domain"/>
    <property type="match status" value="1"/>
</dbReference>
<dbReference type="Gene3D" id="3.20.19.10">
    <property type="entry name" value="Aconitase, domain 4"/>
    <property type="match status" value="1"/>
</dbReference>
<proteinExistence type="inferred from homology"/>
<dbReference type="CDD" id="cd01576">
    <property type="entry name" value="AcnB_Swivel"/>
    <property type="match status" value="1"/>
</dbReference>
<dbReference type="UniPathway" id="UPA00946"/>
<keyword evidence="14 16" id="KW-0456">Lyase</keyword>
<name>A0A3P2A927_9NEIS</name>
<organism evidence="22 23">
    <name type="scientific">Conchiformibius steedae</name>
    <dbReference type="NCBI Taxonomy" id="153493"/>
    <lineage>
        <taxon>Bacteria</taxon>
        <taxon>Pseudomonadati</taxon>
        <taxon>Pseudomonadota</taxon>
        <taxon>Betaproteobacteria</taxon>
        <taxon>Neisseriales</taxon>
        <taxon>Neisseriaceae</taxon>
        <taxon>Conchiformibius</taxon>
    </lineage>
</organism>
<dbReference type="PANTHER" id="PTHR43160">
    <property type="entry name" value="ACONITATE HYDRATASE B"/>
    <property type="match status" value="1"/>
</dbReference>
<evidence type="ECO:0000256" key="9">
    <source>
        <dbReference type="ARBA" id="ARBA00022532"/>
    </source>
</evidence>
<comment type="caution">
    <text evidence="22">The sequence shown here is derived from an EMBL/GenBank/DDBJ whole genome shotgun (WGS) entry which is preliminary data.</text>
</comment>
<dbReference type="InterPro" id="IPR015933">
    <property type="entry name" value="Aconitase_B_HEAT-like_dom"/>
</dbReference>
<dbReference type="PROSITE" id="PS00450">
    <property type="entry name" value="ACONITASE_1"/>
    <property type="match status" value="1"/>
</dbReference>
<feature type="binding site" evidence="18">
    <location>
        <begin position="244"/>
        <end position="246"/>
    </location>
    <ligand>
        <name>substrate</name>
    </ligand>
</feature>
<evidence type="ECO:0000256" key="5">
    <source>
        <dbReference type="ARBA" id="ARBA00012926"/>
    </source>
</evidence>
<dbReference type="InterPro" id="IPR018136">
    <property type="entry name" value="Aconitase_4Fe-4S_BS"/>
</dbReference>
<evidence type="ECO:0000256" key="14">
    <source>
        <dbReference type="ARBA" id="ARBA00023239"/>
    </source>
</evidence>
<dbReference type="EC" id="4.2.1.3" evidence="5 16"/>
<dbReference type="UniPathway" id="UPA00223">
    <property type="reaction ID" value="UER00718"/>
</dbReference>
<dbReference type="FunFam" id="3.30.499.10:FF:000008">
    <property type="entry name" value="Aconitate hydratase B"/>
    <property type="match status" value="1"/>
</dbReference>
<dbReference type="InterPro" id="IPR001030">
    <property type="entry name" value="Acoase/IPM_deHydtase_lsu_aba"/>
</dbReference>
<comment type="catalytic activity">
    <reaction evidence="15 16">
        <text>citrate = D-threo-isocitrate</text>
        <dbReference type="Rhea" id="RHEA:10336"/>
        <dbReference type="ChEBI" id="CHEBI:15562"/>
        <dbReference type="ChEBI" id="CHEBI:16947"/>
        <dbReference type="EC" id="4.2.1.3"/>
    </reaction>
</comment>
<dbReference type="InterPro" id="IPR050926">
    <property type="entry name" value="Aconitase/IPM_isomerase"/>
</dbReference>
<dbReference type="NCBIfam" id="TIGR00117">
    <property type="entry name" value="acnB"/>
    <property type="match status" value="1"/>
</dbReference>
<dbReference type="GO" id="GO:0019629">
    <property type="term" value="P:propionate catabolic process, 2-methylcitrate cycle"/>
    <property type="evidence" value="ECO:0007669"/>
    <property type="project" value="TreeGrafter"/>
</dbReference>
<feature type="binding site" evidence="17">
    <location>
        <position position="711"/>
    </location>
    <ligand>
        <name>[4Fe-4S] cluster</name>
        <dbReference type="ChEBI" id="CHEBI:49883"/>
    </ligand>
</feature>
<evidence type="ECO:0000256" key="15">
    <source>
        <dbReference type="ARBA" id="ARBA00023501"/>
    </source>
</evidence>
<dbReference type="CDD" id="cd01581">
    <property type="entry name" value="AcnB"/>
    <property type="match status" value="1"/>
</dbReference>
<dbReference type="SUPFAM" id="SSF52016">
    <property type="entry name" value="LeuD/IlvD-like"/>
    <property type="match status" value="1"/>
</dbReference>
<dbReference type="Gene3D" id="3.30.499.10">
    <property type="entry name" value="Aconitase, domain 3"/>
    <property type="match status" value="2"/>
</dbReference>
<evidence type="ECO:0000259" key="20">
    <source>
        <dbReference type="Pfam" id="PF06434"/>
    </source>
</evidence>
<feature type="binding site" evidence="18">
    <location>
        <position position="791"/>
    </location>
    <ligand>
        <name>substrate</name>
    </ligand>
</feature>
<feature type="binding site" evidence="17">
    <location>
        <position position="772"/>
    </location>
    <ligand>
        <name>[4Fe-4S] cluster</name>
        <dbReference type="ChEBI" id="CHEBI:49883"/>
    </ligand>
</feature>
<dbReference type="FunFam" id="1.25.40.310:FF:000001">
    <property type="entry name" value="Aconitate hydratase B"/>
    <property type="match status" value="1"/>
</dbReference>
<feature type="binding site" evidence="18">
    <location>
        <position position="191"/>
    </location>
    <ligand>
        <name>substrate</name>
    </ligand>
</feature>
<dbReference type="GO" id="GO:0005829">
    <property type="term" value="C:cytosol"/>
    <property type="evidence" value="ECO:0007669"/>
    <property type="project" value="InterPro"/>
</dbReference>
<evidence type="ECO:0000256" key="1">
    <source>
        <dbReference type="ARBA" id="ARBA00000118"/>
    </source>
</evidence>
<dbReference type="PIRSF" id="PIRSF036687">
    <property type="entry name" value="AcnB"/>
    <property type="match status" value="1"/>
</dbReference>
<evidence type="ECO:0000313" key="23">
    <source>
        <dbReference type="Proteomes" id="UP000269923"/>
    </source>
</evidence>
<dbReference type="SUPFAM" id="SSF53732">
    <property type="entry name" value="Aconitase iron-sulfur domain"/>
    <property type="match status" value="1"/>
</dbReference>
<comment type="cofactor">
    <cofactor evidence="17">
        <name>[4Fe-4S] cluster</name>
        <dbReference type="ChEBI" id="CHEBI:49883"/>
    </cofactor>
    <text evidence="17">Binds 1 [4Fe-4S] cluster per subunit.</text>
</comment>
<dbReference type="InterPro" id="IPR036008">
    <property type="entry name" value="Aconitase_4Fe-4S_dom"/>
</dbReference>
<dbReference type="FunFam" id="3.30.499.10:FF:000001">
    <property type="entry name" value="Aconitate hydratase B"/>
    <property type="match status" value="1"/>
</dbReference>
<dbReference type="Pfam" id="PF11791">
    <property type="entry name" value="Aconitase_B_N"/>
    <property type="match status" value="1"/>
</dbReference>
<protein>
    <recommendedName>
        <fullName evidence="7 16">Aconitate hydratase B</fullName>
        <ecNumber evidence="5 16">4.2.1.3</ecNumber>
        <ecNumber evidence="6 16">4.2.1.99</ecNumber>
    </recommendedName>
    <alternativeName>
        <fullName evidence="16">2-methylisocitrate dehydratase</fullName>
    </alternativeName>
</protein>
<feature type="domain" description="Aconitase B swivel" evidence="20">
    <location>
        <begin position="168"/>
        <end position="380"/>
    </location>
</feature>
<evidence type="ECO:0000259" key="21">
    <source>
        <dbReference type="Pfam" id="PF11791"/>
    </source>
</evidence>
<feature type="binding site" evidence="18">
    <location>
        <position position="499"/>
    </location>
    <ligand>
        <name>substrate</name>
    </ligand>
</feature>
<gene>
    <name evidence="22" type="primary">acnB</name>
    <name evidence="22" type="ORF">EII21_00275</name>
</gene>
<evidence type="ECO:0000256" key="3">
    <source>
        <dbReference type="ARBA" id="ARBA00005026"/>
    </source>
</evidence>
<comment type="pathway">
    <text evidence="3">Organic acid metabolism; propanoate degradation.</text>
</comment>
<dbReference type="Pfam" id="PF06434">
    <property type="entry name" value="Aconitase_2_N"/>
    <property type="match status" value="1"/>
</dbReference>
<dbReference type="InterPro" id="IPR004406">
    <property type="entry name" value="Aconitase_B"/>
</dbReference>
<dbReference type="GO" id="GO:0003730">
    <property type="term" value="F:mRNA 3'-UTR binding"/>
    <property type="evidence" value="ECO:0007669"/>
    <property type="project" value="UniProtKB-ARBA"/>
</dbReference>
<dbReference type="GO" id="GO:0003994">
    <property type="term" value="F:aconitate hydratase activity"/>
    <property type="evidence" value="ECO:0007669"/>
    <property type="project" value="UniProtKB-EC"/>
</dbReference>
<dbReference type="GO" id="GO:0006099">
    <property type="term" value="P:tricarboxylic acid cycle"/>
    <property type="evidence" value="ECO:0007669"/>
    <property type="project" value="UniProtKB-UniPathway"/>
</dbReference>
<evidence type="ECO:0000313" key="22">
    <source>
        <dbReference type="EMBL" id="RRD91505.1"/>
    </source>
</evidence>
<comment type="catalytic activity">
    <reaction evidence="1 16">
        <text>(2S,3R)-3-hydroxybutane-1,2,3-tricarboxylate = 2-methyl-cis-aconitate + H2O</text>
        <dbReference type="Rhea" id="RHEA:17941"/>
        <dbReference type="ChEBI" id="CHEBI:15377"/>
        <dbReference type="ChEBI" id="CHEBI:57429"/>
        <dbReference type="ChEBI" id="CHEBI:57872"/>
        <dbReference type="EC" id="4.2.1.99"/>
    </reaction>
</comment>
<dbReference type="InterPro" id="IPR015932">
    <property type="entry name" value="Aconitase_dom2"/>
</dbReference>
<reference evidence="22 23" key="1">
    <citation type="submission" date="2018-11" db="EMBL/GenBank/DDBJ databases">
        <title>Genomes From Bacteria Associated with the Canine Oral Cavity: a Test Case for Automated Genome-Based Taxonomic Assignment.</title>
        <authorList>
            <person name="Coil D.A."/>
            <person name="Jospin G."/>
            <person name="Darling A.E."/>
            <person name="Wallis C."/>
            <person name="Davis I.J."/>
            <person name="Harris S."/>
            <person name="Eisen J.A."/>
            <person name="Holcombe L.J."/>
            <person name="O'Flynn C."/>
        </authorList>
    </citation>
    <scope>NUCLEOTIDE SEQUENCE [LARGE SCALE GENOMIC DNA]</scope>
    <source>
        <strain evidence="22 23">COT-280</strain>
    </source>
</reference>
<feature type="domain" description="Aconitase B HEAT-like" evidence="21">
    <location>
        <begin position="4"/>
        <end position="156"/>
    </location>
</feature>
<dbReference type="FunFam" id="3.20.19.10:FF:000004">
    <property type="entry name" value="Aconitate hydratase B"/>
    <property type="match status" value="1"/>
</dbReference>
<feature type="domain" description="Aconitase/3-isopropylmalate dehydratase large subunit alpha/beta/alpha" evidence="19">
    <location>
        <begin position="472"/>
        <end position="814"/>
    </location>
</feature>
<keyword evidence="10 17" id="KW-0479">Metal-binding</keyword>
<keyword evidence="8 17" id="KW-0004">4Fe-4S</keyword>
<accession>A0A3P2A927</accession>
<dbReference type="InterPro" id="IPR015929">
    <property type="entry name" value="Aconitase_B_swivel"/>
</dbReference>
<keyword evidence="9 16" id="KW-0816">Tricarboxylic acid cycle</keyword>